<dbReference type="EMBL" id="JAKPBZ010000110">
    <property type="protein sequence ID" value="MCL2893021.1"/>
    <property type="molecule type" value="Genomic_DNA"/>
</dbReference>
<protein>
    <submittedName>
        <fullName evidence="3">DUF2264 domain-containing protein</fullName>
    </submittedName>
</protein>
<name>A0ABT0MT32_9GAMM</name>
<keyword evidence="4" id="KW-1185">Reference proteome</keyword>
<sequence length="609" mass="68623">MHLSTKNNEKFNSRTALRDCFTSLFNAVWRQRSDNVAGILTGNRIPLYGEKTAAFETFSRLLWGVFPLLASGESGDLDIRALFRLIAAGANPAHPCYWGETGDFDQRSVEMAVFGVGLALSESTFRQQLDAQEQQQLFHWLRTLRKAQIPQNNWSFFPIMVEMGLCLSGESWSPEVVARHFARLDCFYLGDGWYSDGLNRPRDYYNGMALHFYGLIYAQLMRDIDPQRCRILRERAALFAHDFIHFFSEDGAAIAYGRSMTYRFAQAAFWSAAVFAGLDVFPLGVMKGLIFRHLRHWLAQDITDTRGILTVGYGYANEIMAEEYNAPGSPYWAFKTFLILALKEDHPFWQSTELPLPPRNNRHVIARAGQLIIDDENSGHHYMLNVGQTPGKNYANSESKYAKFAYSSLLGFNLERSRFGLELNACDSMLLLAEQDGHYRGRRANERSDISDKGIYTRWSPWHDVTIDSWLIPLACGHLRIHLVQNARPLDSAEGGFPLPLTAFSPDAFDTQNGTARSPETGLYSRIIDISPALNRACSQIISPPASNIRFPYSSSVPVLKQTLAPGRHLLCCVADAGHTLTTLVLPAISLTSHSIEIKQDDQLMEIPL</sequence>
<dbReference type="Proteomes" id="UP001203069">
    <property type="component" value="Unassembled WGS sequence"/>
</dbReference>
<dbReference type="InterPro" id="IPR049237">
    <property type="entry name" value="DUF2264_C"/>
</dbReference>
<dbReference type="Pfam" id="PF20938">
    <property type="entry name" value="DUF2264_C"/>
    <property type="match status" value="1"/>
</dbReference>
<dbReference type="PIRSF" id="PIRSF014753">
    <property type="entry name" value="UCP014753"/>
    <property type="match status" value="1"/>
</dbReference>
<evidence type="ECO:0000259" key="2">
    <source>
        <dbReference type="Pfam" id="PF20938"/>
    </source>
</evidence>
<accession>A0ABT0MT32</accession>
<comment type="caution">
    <text evidence="3">The sequence shown here is derived from an EMBL/GenBank/DDBJ whole genome shotgun (WGS) entry which is preliminary data.</text>
</comment>
<dbReference type="RefSeq" id="WP_249244577.1">
    <property type="nucleotide sequence ID" value="NZ_JAKPBZ010000110.1"/>
</dbReference>
<reference evidence="3 4" key="1">
    <citation type="submission" date="2022-02" db="EMBL/GenBank/DDBJ databases">
        <title>Description of Brenneria tiliae sp. nov. isolated from symptomatic Tilia x moltkei and Tilia x europaea trees in the UK.</title>
        <authorList>
            <person name="Kile H."/>
        </authorList>
    </citation>
    <scope>NUCLEOTIDE SEQUENCE [LARGE SCALE GENOMIC DNA]</scope>
    <source>
        <strain evidence="3 4">MC1SB4.1</strain>
    </source>
</reference>
<dbReference type="PANTHER" id="PTHR35339">
    <property type="entry name" value="LINALOOL DEHYDRATASE_ISOMERASE DOMAIN-CONTAINING PROTEIN"/>
    <property type="match status" value="1"/>
</dbReference>
<feature type="domain" description="DUF2264" evidence="1">
    <location>
        <begin position="14"/>
        <end position="355"/>
    </location>
</feature>
<dbReference type="PANTHER" id="PTHR35339:SF4">
    <property type="entry name" value="LINALOOL DEHYDRATASE_ISOMERASE DOMAIN-CONTAINING PROTEIN"/>
    <property type="match status" value="1"/>
</dbReference>
<evidence type="ECO:0000259" key="1">
    <source>
        <dbReference type="Pfam" id="PF10022"/>
    </source>
</evidence>
<proteinExistence type="predicted"/>
<dbReference type="InterPro" id="IPR049349">
    <property type="entry name" value="DUF2264_N"/>
</dbReference>
<dbReference type="Pfam" id="PF10022">
    <property type="entry name" value="DUF2264"/>
    <property type="match status" value="1"/>
</dbReference>
<feature type="domain" description="DUF2264" evidence="2">
    <location>
        <begin position="367"/>
        <end position="566"/>
    </location>
</feature>
<organism evidence="3 4">
    <name type="scientific">Brenneria tiliae</name>
    <dbReference type="NCBI Taxonomy" id="2914984"/>
    <lineage>
        <taxon>Bacteria</taxon>
        <taxon>Pseudomonadati</taxon>
        <taxon>Pseudomonadota</taxon>
        <taxon>Gammaproteobacteria</taxon>
        <taxon>Enterobacterales</taxon>
        <taxon>Pectobacteriaceae</taxon>
        <taxon>Brenneria</taxon>
    </lineage>
</organism>
<evidence type="ECO:0000313" key="3">
    <source>
        <dbReference type="EMBL" id="MCL2893021.1"/>
    </source>
</evidence>
<evidence type="ECO:0000313" key="4">
    <source>
        <dbReference type="Proteomes" id="UP001203069"/>
    </source>
</evidence>
<dbReference type="InterPro" id="IPR016624">
    <property type="entry name" value="UCP014753"/>
</dbReference>
<gene>
    <name evidence="3" type="ORF">MFP26_10035</name>
</gene>